<dbReference type="EMBL" id="JAARYD010000004">
    <property type="protein sequence ID" value="MBC2176649.1"/>
    <property type="molecule type" value="Genomic_DNA"/>
</dbReference>
<evidence type="ECO:0000313" key="3">
    <source>
        <dbReference type="EMBL" id="MBC2176649.1"/>
    </source>
</evidence>
<dbReference type="GO" id="GO:0008270">
    <property type="term" value="F:zinc ion binding"/>
    <property type="evidence" value="ECO:0007669"/>
    <property type="project" value="InterPro"/>
</dbReference>
<dbReference type="RefSeq" id="WP_185470255.1">
    <property type="nucleotide sequence ID" value="NZ_JAARRX010000001.1"/>
</dbReference>
<dbReference type="SMART" id="SM00507">
    <property type="entry name" value="HNHc"/>
    <property type="match status" value="1"/>
</dbReference>
<evidence type="ECO:0000313" key="5">
    <source>
        <dbReference type="Proteomes" id="UP000547643"/>
    </source>
</evidence>
<dbReference type="Proteomes" id="UP000541735">
    <property type="component" value="Unassembled WGS sequence"/>
</dbReference>
<organism evidence="3 4">
    <name type="scientific">Listeria booriae</name>
    <dbReference type="NCBI Taxonomy" id="1552123"/>
    <lineage>
        <taxon>Bacteria</taxon>
        <taxon>Bacillati</taxon>
        <taxon>Bacillota</taxon>
        <taxon>Bacilli</taxon>
        <taxon>Bacillales</taxon>
        <taxon>Listeriaceae</taxon>
        <taxon>Listeria</taxon>
    </lineage>
</organism>
<dbReference type="AlphaFoldDB" id="A0A7X1D8H4"/>
<name>A0A7X1D8H4_9LIST</name>
<reference evidence="4 5" key="1">
    <citation type="submission" date="2020-03" db="EMBL/GenBank/DDBJ databases">
        <title>Soil Listeria distribution.</title>
        <authorList>
            <person name="Liao J."/>
            <person name="Wiedmann M."/>
        </authorList>
    </citation>
    <scope>NUCLEOTIDE SEQUENCE [LARGE SCALE GENOMIC DNA]</scope>
    <source>
        <strain evidence="3 4">FSL L7-0259</strain>
        <strain evidence="2 5">FSL L7-1017</strain>
    </source>
</reference>
<dbReference type="Proteomes" id="UP000547643">
    <property type="component" value="Unassembled WGS sequence"/>
</dbReference>
<accession>A0A7X1D8H4</accession>
<keyword evidence="3" id="KW-0378">Hydrolase</keyword>
<proteinExistence type="predicted"/>
<dbReference type="GO" id="GO:0003676">
    <property type="term" value="F:nucleic acid binding"/>
    <property type="evidence" value="ECO:0007669"/>
    <property type="project" value="InterPro"/>
</dbReference>
<dbReference type="EMBL" id="JAARUV010000001">
    <property type="protein sequence ID" value="MBC1777629.1"/>
    <property type="molecule type" value="Genomic_DNA"/>
</dbReference>
<dbReference type="Pfam" id="PF01844">
    <property type="entry name" value="HNH"/>
    <property type="match status" value="1"/>
</dbReference>
<evidence type="ECO:0000313" key="2">
    <source>
        <dbReference type="EMBL" id="MBC1777629.1"/>
    </source>
</evidence>
<dbReference type="InterPro" id="IPR002711">
    <property type="entry name" value="HNH"/>
</dbReference>
<evidence type="ECO:0000259" key="1">
    <source>
        <dbReference type="SMART" id="SM00507"/>
    </source>
</evidence>
<dbReference type="CDD" id="cd00085">
    <property type="entry name" value="HNHc"/>
    <property type="match status" value="1"/>
</dbReference>
<keyword evidence="3" id="KW-0255">Endonuclease</keyword>
<keyword evidence="3" id="KW-0540">Nuclease</keyword>
<dbReference type="GO" id="GO:0004519">
    <property type="term" value="F:endonuclease activity"/>
    <property type="evidence" value="ECO:0007669"/>
    <property type="project" value="UniProtKB-KW"/>
</dbReference>
<gene>
    <name evidence="2" type="ORF">HCA46_02175</name>
    <name evidence="3" type="ORF">HCB27_08485</name>
</gene>
<dbReference type="InterPro" id="IPR003615">
    <property type="entry name" value="HNH_nuc"/>
</dbReference>
<evidence type="ECO:0000313" key="4">
    <source>
        <dbReference type="Proteomes" id="UP000541735"/>
    </source>
</evidence>
<dbReference type="Gene3D" id="1.10.30.50">
    <property type="match status" value="1"/>
</dbReference>
<feature type="domain" description="HNH nuclease" evidence="1">
    <location>
        <begin position="29"/>
        <end position="87"/>
    </location>
</feature>
<comment type="caution">
    <text evidence="3">The sequence shown here is derived from an EMBL/GenBank/DDBJ whole genome shotgun (WGS) entry which is preliminary data.</text>
</comment>
<sequence>MKKTYRVHGDFIIKRRKASDCIFTTYKDTQCRELLKADFFDVCGYCGKKMTLLKAKAQIDHFIPQKIAPSEVNNYSNLVYSCSKCNRGKWYHWPTNDITISHNGKEGFVDPATDDFDKHLYRASNGEILPYTSVGEYMISKMRLDIRPIAIIWKVNQLNLKLEKVSKIIETRRSNGQNEFLLELLDMYHEASEELRVLLDKLYLNGEAS</sequence>
<protein>
    <submittedName>
        <fullName evidence="3">HNH endonuclease</fullName>
    </submittedName>
</protein>